<feature type="compositionally biased region" description="Low complexity" evidence="1">
    <location>
        <begin position="842"/>
        <end position="854"/>
    </location>
</feature>
<dbReference type="Proteomes" id="UP000324897">
    <property type="component" value="Chromosome 1"/>
</dbReference>
<feature type="region of interest" description="Disordered" evidence="1">
    <location>
        <begin position="1044"/>
        <end position="1149"/>
    </location>
</feature>
<evidence type="ECO:0000259" key="2">
    <source>
        <dbReference type="Pfam" id="PF26180"/>
    </source>
</evidence>
<feature type="compositionally biased region" description="Basic and acidic residues" evidence="1">
    <location>
        <begin position="670"/>
        <end position="681"/>
    </location>
</feature>
<dbReference type="InterPro" id="IPR058920">
    <property type="entry name" value="PAP-OAS1-bd-rel"/>
</dbReference>
<dbReference type="SUPFAM" id="SSF81301">
    <property type="entry name" value="Nucleotidyltransferase"/>
    <property type="match status" value="1"/>
</dbReference>
<dbReference type="PANTHER" id="PTHR45979:SF15">
    <property type="entry name" value="POLYMERASE NUCLEOTIDYL TRANSFERASE DOMAIN-CONTAINING PROTEIN"/>
    <property type="match status" value="1"/>
</dbReference>
<feature type="compositionally biased region" description="Polar residues" evidence="1">
    <location>
        <begin position="525"/>
        <end position="540"/>
    </location>
</feature>
<feature type="region of interest" description="Disordered" evidence="1">
    <location>
        <begin position="780"/>
        <end position="804"/>
    </location>
</feature>
<gene>
    <name evidence="3" type="ORF">EJB05_22354</name>
</gene>
<dbReference type="PANTHER" id="PTHR45979">
    <property type="entry name" value="PAP/OAS1 SUBSTRATE-BINDING DOMAIN SUPERFAMILY"/>
    <property type="match status" value="1"/>
</dbReference>
<reference evidence="3 4" key="1">
    <citation type="journal article" date="2019" name="Sci. Rep.">
        <title>A high-quality genome of Eragrostis curvula grass provides insights into Poaceae evolution and supports new strategies to enhance forage quality.</title>
        <authorList>
            <person name="Carballo J."/>
            <person name="Santos B.A.C.M."/>
            <person name="Zappacosta D."/>
            <person name="Garbus I."/>
            <person name="Selva J.P."/>
            <person name="Gallo C.A."/>
            <person name="Diaz A."/>
            <person name="Albertini E."/>
            <person name="Caccamo M."/>
            <person name="Echenique V."/>
        </authorList>
    </citation>
    <scope>NUCLEOTIDE SEQUENCE [LARGE SCALE GENOMIC DNA]</scope>
    <source>
        <strain evidence="4">cv. Victoria</strain>
        <tissue evidence="3">Leaf</tissue>
    </source>
</reference>
<keyword evidence="4" id="KW-1185">Reference proteome</keyword>
<dbReference type="SUPFAM" id="SSF81631">
    <property type="entry name" value="PAP/OAS1 substrate-binding domain"/>
    <property type="match status" value="1"/>
</dbReference>
<feature type="compositionally biased region" description="Polar residues" evidence="1">
    <location>
        <begin position="1090"/>
        <end position="1105"/>
    </location>
</feature>
<accession>A0A5J9V3M8</accession>
<evidence type="ECO:0000256" key="1">
    <source>
        <dbReference type="SAM" id="MobiDB-lite"/>
    </source>
</evidence>
<dbReference type="Pfam" id="PF26180">
    <property type="entry name" value="PAP-OAS1"/>
    <property type="match status" value="1"/>
</dbReference>
<feature type="compositionally biased region" description="Basic and acidic residues" evidence="1">
    <location>
        <begin position="1079"/>
        <end position="1088"/>
    </location>
</feature>
<comment type="caution">
    <text evidence="3">The sequence shown here is derived from an EMBL/GenBank/DDBJ whole genome shotgun (WGS) entry which is preliminary data.</text>
</comment>
<feature type="compositionally biased region" description="Basic and acidic residues" evidence="1">
    <location>
        <begin position="1106"/>
        <end position="1141"/>
    </location>
</feature>
<evidence type="ECO:0000313" key="4">
    <source>
        <dbReference type="Proteomes" id="UP000324897"/>
    </source>
</evidence>
<protein>
    <recommendedName>
        <fullName evidence="2">PAP/OAS1 substrate-binding-related domain-containing protein</fullName>
    </recommendedName>
</protein>
<feature type="region of interest" description="Disordered" evidence="1">
    <location>
        <begin position="648"/>
        <end position="689"/>
    </location>
</feature>
<feature type="region of interest" description="Disordered" evidence="1">
    <location>
        <begin position="519"/>
        <end position="540"/>
    </location>
</feature>
<feature type="non-terminal residue" evidence="3">
    <location>
        <position position="1336"/>
    </location>
</feature>
<feature type="region of interest" description="Disordered" evidence="1">
    <location>
        <begin position="1218"/>
        <end position="1260"/>
    </location>
</feature>
<dbReference type="OrthoDB" id="273917at2759"/>
<dbReference type="EMBL" id="RWGY01000011">
    <property type="protein sequence ID" value="TVU30719.1"/>
    <property type="molecule type" value="Genomic_DNA"/>
</dbReference>
<feature type="compositionally biased region" description="Polar residues" evidence="1">
    <location>
        <begin position="1068"/>
        <end position="1078"/>
    </location>
</feature>
<sequence length="1336" mass="147582">MVPNGLLPNVAAGVTRRLDAERWAVAEERTAELIARIQPTPASEERRRAVADYVQRLIMGCLGCQVFTFGSVPLKTYLPDGDIDVTAFSNNEELKDTWAITVRDALEHEEKSEKAEFRVREVQYIQAGMDNLINQNHLFKRSIILIKAWCYYESRILGAHHGLISTYALEILVLYIFHVFNNSFAGPLEVLYRFLEFFSNFDWEKFCVSLWGPVPISSLPDMSADPPRNDDGSLLLSKSFLDICSAIYAVMPSPHDNQTQPFVSKHFNVIDPLRTNNNLGRSVNKGNFFRIRSAFAFGAKRLSRLLECPREDLIVEVKQFFTNTWRRHGSGDRPDAPAQSQIHETVKVVPVEVPSNHKSTIAHKKHLENPITCINHDSLTGNNQNYHDPTAQLLKKANAQFPSSPRTVHSAAYPTQNQKSYVMHTNAKVSGKLEKNSISGGLLLGGRDQRISKSHSGTNDINGQSRLQFARTNSSPELTDSSVQSYPRTRRTELVEIEKSSKVESISRRSNMILGLSGNHGMKPSQENQAPSMNASSNASIPVSDREDLCFATDENLSLVSEASDIVHKTHPQEHDLIDAFNGQVPLPVQIQSHLSVAPPPIMSSGYPQRNLAGILPPNFSFIGTPWLHNMQFVHGFVPPPMAHYGGSPTFAANSEDGNESEKSTATGRNGDDGGNWHEHGTGLSGNFNQERVDPDIFSFKDLSSSLHDIPGAHLHGPTKSVTEDNSEILREKYSDMFHHQVNGGIRFGASNVTLVSSQASSEQTIPDRSCDELTEMFPASSSDEWGKAPATVAPSSSFHSKTNTSWQFKNTNECIPSGFNGSRNSNATPVVNSEFSDEVAGPSSSGRSSSSPVSEDHDPLQVHMHNPVFAPFFIGPQQRQAENSGLTFVPTGPPVPFVVYPFMPGNTDSSVSQFERSKERDHFPPAMAFQNFNLHDADGHDANTRTPSGSVVAIHDQKSDILNSDFSSHWHNLQYGRFCQNSRPPAPVLYPVSMPPIYPGRQPAHSFNWGQVRGPGQGVVPMMPVQPASERVSGVFQRYEEDAPRYRGGTGTYLPTPKVPFRERQAGSRNYRGSYNSDRVDHNDKEGSWANSKQRNVGRSYGRSQSEKSGVRPDRPTSDESHADRHLQAYRNDSYRRESAGLRSHSFKSADTSYDSANMAYGVPSQPSTVPSGTSTSSGSSVQPVVMVYPYDQSVNYSATTKPIEFGSFGSVSLDSGDVQGPTRKAHANGFYEQRRGSHKGGSSRSPPDQPSMPHLRRHPPYMRVDAHICDGLFLDTGATMGSYVELLAPSSVAVVRRNSEQAMHQSPDPCDSSCSKAGISFINTRSEDLVHRSW</sequence>
<dbReference type="Gene3D" id="1.10.1410.10">
    <property type="match status" value="1"/>
</dbReference>
<name>A0A5J9V3M8_9POAL</name>
<feature type="domain" description="PAP/OAS1 substrate-binding-related" evidence="2">
    <location>
        <begin position="133"/>
        <end position="325"/>
    </location>
</feature>
<feature type="compositionally biased region" description="Polar residues" evidence="1">
    <location>
        <begin position="794"/>
        <end position="804"/>
    </location>
</feature>
<organism evidence="3 4">
    <name type="scientific">Eragrostis curvula</name>
    <name type="common">weeping love grass</name>
    <dbReference type="NCBI Taxonomy" id="38414"/>
    <lineage>
        <taxon>Eukaryota</taxon>
        <taxon>Viridiplantae</taxon>
        <taxon>Streptophyta</taxon>
        <taxon>Embryophyta</taxon>
        <taxon>Tracheophyta</taxon>
        <taxon>Spermatophyta</taxon>
        <taxon>Magnoliopsida</taxon>
        <taxon>Liliopsida</taxon>
        <taxon>Poales</taxon>
        <taxon>Poaceae</taxon>
        <taxon>PACMAD clade</taxon>
        <taxon>Chloridoideae</taxon>
        <taxon>Eragrostideae</taxon>
        <taxon>Eragrostidinae</taxon>
        <taxon>Eragrostis</taxon>
    </lineage>
</organism>
<feature type="region of interest" description="Disordered" evidence="1">
    <location>
        <begin position="835"/>
        <end position="860"/>
    </location>
</feature>
<dbReference type="Gramene" id="TVU30719">
    <property type="protein sequence ID" value="TVU30719"/>
    <property type="gene ID" value="EJB05_22354"/>
</dbReference>
<dbReference type="InterPro" id="IPR058921">
    <property type="entry name" value="PAP/OAS1-rel"/>
</dbReference>
<dbReference type="InterPro" id="IPR043519">
    <property type="entry name" value="NT_sf"/>
</dbReference>
<proteinExistence type="predicted"/>
<evidence type="ECO:0000313" key="3">
    <source>
        <dbReference type="EMBL" id="TVU30719.1"/>
    </source>
</evidence>